<dbReference type="EMBL" id="PQXN01000199">
    <property type="protein sequence ID" value="TGO49823.1"/>
    <property type="molecule type" value="Genomic_DNA"/>
</dbReference>
<proteinExistence type="predicted"/>
<comment type="caution">
    <text evidence="2">The sequence shown here is derived from an EMBL/GenBank/DDBJ whole genome shotgun (WGS) entry which is preliminary data.</text>
</comment>
<name>A0A4Z1HYG0_9HELO</name>
<sequence length="65" mass="7094">MSTTKTQKKVGFSGNVTKHEAVEYKSELDDPRSKGGNKRTASSPDRGGKETKTSRTILPARGTKR</sequence>
<keyword evidence="3" id="KW-1185">Reference proteome</keyword>
<organism evidence="2 3">
    <name type="scientific">Botryotinia convoluta</name>
    <dbReference type="NCBI Taxonomy" id="54673"/>
    <lineage>
        <taxon>Eukaryota</taxon>
        <taxon>Fungi</taxon>
        <taxon>Dikarya</taxon>
        <taxon>Ascomycota</taxon>
        <taxon>Pezizomycotina</taxon>
        <taxon>Leotiomycetes</taxon>
        <taxon>Helotiales</taxon>
        <taxon>Sclerotiniaceae</taxon>
        <taxon>Botryotinia</taxon>
    </lineage>
</organism>
<dbReference type="AlphaFoldDB" id="A0A4Z1HYG0"/>
<gene>
    <name evidence="2" type="ORF">BCON_0199g00150</name>
</gene>
<accession>A0A4Z1HYG0</accession>
<dbReference type="Proteomes" id="UP000297527">
    <property type="component" value="Unassembled WGS sequence"/>
</dbReference>
<evidence type="ECO:0000256" key="1">
    <source>
        <dbReference type="SAM" id="MobiDB-lite"/>
    </source>
</evidence>
<protein>
    <submittedName>
        <fullName evidence="2">Uncharacterized protein</fullName>
    </submittedName>
</protein>
<feature type="compositionally biased region" description="Basic and acidic residues" evidence="1">
    <location>
        <begin position="17"/>
        <end position="33"/>
    </location>
</feature>
<evidence type="ECO:0000313" key="2">
    <source>
        <dbReference type="EMBL" id="TGO49823.1"/>
    </source>
</evidence>
<feature type="region of interest" description="Disordered" evidence="1">
    <location>
        <begin position="1"/>
        <end position="65"/>
    </location>
</feature>
<evidence type="ECO:0000313" key="3">
    <source>
        <dbReference type="Proteomes" id="UP000297527"/>
    </source>
</evidence>
<reference evidence="2 3" key="1">
    <citation type="submission" date="2017-12" db="EMBL/GenBank/DDBJ databases">
        <title>Comparative genomics of Botrytis spp.</title>
        <authorList>
            <person name="Valero-Jimenez C.A."/>
            <person name="Tapia P."/>
            <person name="Veloso J."/>
            <person name="Silva-Moreno E."/>
            <person name="Staats M."/>
            <person name="Valdes J.H."/>
            <person name="Van Kan J.A.L."/>
        </authorList>
    </citation>
    <scope>NUCLEOTIDE SEQUENCE [LARGE SCALE GENOMIC DNA]</scope>
    <source>
        <strain evidence="2 3">MUCL11595</strain>
    </source>
</reference>